<feature type="region of interest" description="Disordered" evidence="7">
    <location>
        <begin position="64"/>
        <end position="101"/>
    </location>
</feature>
<reference evidence="9" key="2">
    <citation type="journal article" date="2023" name="BMC Genomics">
        <title>Pest status, molecular evolution, and epigenetic factors derived from the genome assembly of Frankliniella fusca, a thysanopteran phytovirus vector.</title>
        <authorList>
            <person name="Catto M.A."/>
            <person name="Labadie P.E."/>
            <person name="Jacobson A.L."/>
            <person name="Kennedy G.G."/>
            <person name="Srinivasan R."/>
            <person name="Hunt B.G."/>
        </authorList>
    </citation>
    <scope>NUCLEOTIDE SEQUENCE</scope>
    <source>
        <strain evidence="9">PL_HMW_Pooled</strain>
    </source>
</reference>
<dbReference type="InterPro" id="IPR001766">
    <property type="entry name" value="Fork_head_dom"/>
</dbReference>
<comment type="subcellular location">
    <subcellularLocation>
        <location evidence="1 6">Nucleus</location>
    </subcellularLocation>
</comment>
<dbReference type="SMART" id="SM00339">
    <property type="entry name" value="FH"/>
    <property type="match status" value="1"/>
</dbReference>
<dbReference type="Gene3D" id="1.10.10.10">
    <property type="entry name" value="Winged helix-like DNA-binding domain superfamily/Winged helix DNA-binding domain"/>
    <property type="match status" value="1"/>
</dbReference>
<dbReference type="InterPro" id="IPR036390">
    <property type="entry name" value="WH_DNA-bd_sf"/>
</dbReference>
<evidence type="ECO:0000256" key="2">
    <source>
        <dbReference type="ARBA" id="ARBA00023015"/>
    </source>
</evidence>
<feature type="domain" description="Fork-head" evidence="8">
    <location>
        <begin position="151"/>
        <end position="237"/>
    </location>
</feature>
<comment type="caution">
    <text evidence="9">The sequence shown here is derived from an EMBL/GenBank/DDBJ whole genome shotgun (WGS) entry which is preliminary data.</text>
</comment>
<dbReference type="GO" id="GO:0005634">
    <property type="term" value="C:nucleus"/>
    <property type="evidence" value="ECO:0007669"/>
    <property type="project" value="UniProtKB-SubCell"/>
</dbReference>
<dbReference type="PROSITE" id="PS50039">
    <property type="entry name" value="FORK_HEAD_3"/>
    <property type="match status" value="1"/>
</dbReference>
<accession>A0AAE1LH65</accession>
<dbReference type="PROSITE" id="PS00657">
    <property type="entry name" value="FORK_HEAD_1"/>
    <property type="match status" value="1"/>
</dbReference>
<keyword evidence="3 6" id="KW-0238">DNA-binding</keyword>
<feature type="compositionally biased region" description="Polar residues" evidence="7">
    <location>
        <begin position="573"/>
        <end position="594"/>
    </location>
</feature>
<dbReference type="InterPro" id="IPR030456">
    <property type="entry name" value="TF_fork_head_CS_2"/>
</dbReference>
<dbReference type="PROSITE" id="PS00658">
    <property type="entry name" value="FORK_HEAD_2"/>
    <property type="match status" value="1"/>
</dbReference>
<dbReference type="AlphaFoldDB" id="A0AAE1LH65"/>
<dbReference type="InterPro" id="IPR018122">
    <property type="entry name" value="TF_fork_head_CS_1"/>
</dbReference>
<dbReference type="GO" id="GO:0003700">
    <property type="term" value="F:DNA-binding transcription factor activity"/>
    <property type="evidence" value="ECO:0007669"/>
    <property type="project" value="InterPro"/>
</dbReference>
<proteinExistence type="predicted"/>
<organism evidence="9 10">
    <name type="scientific">Frankliniella fusca</name>
    <dbReference type="NCBI Taxonomy" id="407009"/>
    <lineage>
        <taxon>Eukaryota</taxon>
        <taxon>Metazoa</taxon>
        <taxon>Ecdysozoa</taxon>
        <taxon>Arthropoda</taxon>
        <taxon>Hexapoda</taxon>
        <taxon>Insecta</taxon>
        <taxon>Pterygota</taxon>
        <taxon>Neoptera</taxon>
        <taxon>Paraneoptera</taxon>
        <taxon>Thysanoptera</taxon>
        <taxon>Terebrantia</taxon>
        <taxon>Thripoidea</taxon>
        <taxon>Thripidae</taxon>
        <taxon>Frankliniella</taxon>
    </lineage>
</organism>
<dbReference type="InterPro" id="IPR036388">
    <property type="entry name" value="WH-like_DNA-bd_sf"/>
</dbReference>
<evidence type="ECO:0000256" key="5">
    <source>
        <dbReference type="ARBA" id="ARBA00023242"/>
    </source>
</evidence>
<dbReference type="Proteomes" id="UP001219518">
    <property type="component" value="Unassembled WGS sequence"/>
</dbReference>
<name>A0AAE1LH65_9NEOP</name>
<keyword evidence="4" id="KW-0804">Transcription</keyword>
<evidence type="ECO:0000256" key="3">
    <source>
        <dbReference type="ARBA" id="ARBA00023125"/>
    </source>
</evidence>
<dbReference type="PRINTS" id="PR00053">
    <property type="entry name" value="FORKHEAD"/>
</dbReference>
<dbReference type="EMBL" id="JAHWGI010000960">
    <property type="protein sequence ID" value="KAK3918574.1"/>
    <property type="molecule type" value="Genomic_DNA"/>
</dbReference>
<dbReference type="Pfam" id="PF00250">
    <property type="entry name" value="Forkhead"/>
    <property type="match status" value="1"/>
</dbReference>
<evidence type="ECO:0000256" key="1">
    <source>
        <dbReference type="ARBA" id="ARBA00004123"/>
    </source>
</evidence>
<keyword evidence="5 6" id="KW-0539">Nucleus</keyword>
<evidence type="ECO:0000256" key="7">
    <source>
        <dbReference type="SAM" id="MobiDB-lite"/>
    </source>
</evidence>
<evidence type="ECO:0000313" key="10">
    <source>
        <dbReference type="Proteomes" id="UP001219518"/>
    </source>
</evidence>
<feature type="region of interest" description="Disordered" evidence="7">
    <location>
        <begin position="573"/>
        <end position="611"/>
    </location>
</feature>
<evidence type="ECO:0000256" key="4">
    <source>
        <dbReference type="ARBA" id="ARBA00023163"/>
    </source>
</evidence>
<feature type="DNA-binding region" description="Fork-head" evidence="6">
    <location>
        <begin position="151"/>
        <end position="237"/>
    </location>
</feature>
<protein>
    <submittedName>
        <fullName evidence="9">Forkhead box protein N3</fullName>
    </submittedName>
</protein>
<feature type="compositionally biased region" description="Basic and acidic residues" evidence="7">
    <location>
        <begin position="601"/>
        <end position="611"/>
    </location>
</feature>
<feature type="region of interest" description="Disordered" evidence="7">
    <location>
        <begin position="457"/>
        <end position="492"/>
    </location>
</feature>
<dbReference type="PANTHER" id="PTHR13962">
    <property type="entry name" value="FORKHEAD BOX PROTEIN N3-LIKE PROTEIN-RELATED"/>
    <property type="match status" value="1"/>
</dbReference>
<dbReference type="PANTHER" id="PTHR13962:SF22">
    <property type="entry name" value="FORKHEAD BOX PROTEIN N3-LIKE PROTEIN"/>
    <property type="match status" value="1"/>
</dbReference>
<keyword evidence="10" id="KW-1185">Reference proteome</keyword>
<dbReference type="SUPFAM" id="SSF46785">
    <property type="entry name" value="Winged helix' DNA-binding domain"/>
    <property type="match status" value="1"/>
</dbReference>
<evidence type="ECO:0000256" key="6">
    <source>
        <dbReference type="PROSITE-ProRule" id="PRU00089"/>
    </source>
</evidence>
<keyword evidence="2" id="KW-0805">Transcription regulation</keyword>
<evidence type="ECO:0000259" key="8">
    <source>
        <dbReference type="PROSITE" id="PS50039"/>
    </source>
</evidence>
<reference evidence="9" key="1">
    <citation type="submission" date="2021-07" db="EMBL/GenBank/DDBJ databases">
        <authorList>
            <person name="Catto M.A."/>
            <person name="Jacobson A."/>
            <person name="Kennedy G."/>
            <person name="Labadie P."/>
            <person name="Hunt B.G."/>
            <person name="Srinivasan R."/>
        </authorList>
    </citation>
    <scope>NUCLEOTIDE SEQUENCE</scope>
    <source>
        <strain evidence="9">PL_HMW_Pooled</strain>
        <tissue evidence="9">Head</tissue>
    </source>
</reference>
<gene>
    <name evidence="9" type="ORF">KUF71_007821</name>
</gene>
<dbReference type="InterPro" id="IPR047119">
    <property type="entry name" value="FOXN2/3-like"/>
</dbReference>
<sequence length="611" mass="67455">MDPERPCLEDRSGAAIANTFSLNSSPLILKEGEGSLIDEQVGVEDDDLTSLSWLVQNKNILKGINLKPGAPQTSPTSDFAEDGSSLSERSERGDSTSSSVIEQSISPIISASDRPVSVTDNENSAIKSVKTSKLKHPHHIPYDPMVHINSKPPYSFSCLIFMAIEDSPARALPVKQIYNWIQAHFPFYRNAPNGWKNSVRHNLSLNKCFCKVEKAPHLGKGSLWMVDSVFRPNLLQSISKAPVNNLTFLERTSNNFLNPGNSEMKTVGNSSKQMSNVNHKTPSKASQLPNAELFPFLSRRLAASGVEIPGVIRFGENNEGDSEDEEDEVDAAQAMLSLKHGPRVLGSKTEDIYKRSYVRKMNSQRTRKSSIVVPVITSSPSEDHTYSAGATMSPDEAYVEGSDTDDGTEITPGHPSLCQELVPSDAEEQRRIAEGAADALLNLAGCRSKLDSTALGHSTIIPNVNPDKKSHFKRSRSQRQSSKSSTPDIPRQQYLRSIQKRENLALEQELLNRKNIMKAEILSDLAVIRNNNNVVLGNEVSKVSFPLAGSLHNRSFKLRLKRRSTSSLQANVDVNNMSGSQGTVRVTEQRPNSSQKRKHWAHDSIGRKSRR</sequence>
<dbReference type="GO" id="GO:0000987">
    <property type="term" value="F:cis-regulatory region sequence-specific DNA binding"/>
    <property type="evidence" value="ECO:0007669"/>
    <property type="project" value="TreeGrafter"/>
</dbReference>
<evidence type="ECO:0000313" key="9">
    <source>
        <dbReference type="EMBL" id="KAK3918574.1"/>
    </source>
</evidence>